<dbReference type="EMBL" id="JAQQLI010000029">
    <property type="protein sequence ID" value="MDC7787598.1"/>
    <property type="molecule type" value="Genomic_DNA"/>
</dbReference>
<reference evidence="1" key="2">
    <citation type="submission" date="2023-02" db="EMBL/GenBank/DDBJ databases">
        <authorList>
            <person name="Rayyan A."/>
            <person name="Meyer T."/>
            <person name="Kyndt J.A."/>
        </authorList>
    </citation>
    <scope>NUCLEOTIDE SEQUENCE</scope>
    <source>
        <strain evidence="1">DSM 9987</strain>
    </source>
</reference>
<reference evidence="1" key="1">
    <citation type="journal article" date="2023" name="Microbiol Resour">
        <title>Genome Sequences of Rhodoplanes serenus and Two Thermotolerant Strains, Rhodoplanes tepidamans and 'Rhodoplanes cryptolactis,' Further Refine the Genus.</title>
        <authorList>
            <person name="Rayyan A.A."/>
            <person name="Kyndt J.A."/>
        </authorList>
    </citation>
    <scope>NUCLEOTIDE SEQUENCE</scope>
    <source>
        <strain evidence="1">DSM 9987</strain>
    </source>
</reference>
<proteinExistence type="predicted"/>
<evidence type="ECO:0000313" key="1">
    <source>
        <dbReference type="EMBL" id="MDC7787598.1"/>
    </source>
</evidence>
<protein>
    <submittedName>
        <fullName evidence="1">Uncharacterized protein</fullName>
    </submittedName>
</protein>
<dbReference type="Proteomes" id="UP001165652">
    <property type="component" value="Unassembled WGS sequence"/>
</dbReference>
<dbReference type="RefSeq" id="WP_272778436.1">
    <property type="nucleotide sequence ID" value="NZ_JAQQLI010000029.1"/>
</dbReference>
<accession>A0ABT5JDL1</accession>
<keyword evidence="2" id="KW-1185">Reference proteome</keyword>
<sequence>MTASIEIDVMNGLLFLHDPAVDNIPEVTRAGSCWSNSDCVAFSCQNECFGPTKLSVGPSAEINPARELVFDGILRTPSREIVVDTVLSEVVLKHRVQTNSTRVRIWTLGARESEIVIIGLG</sequence>
<name>A0ABT5JDL1_RHOTP</name>
<gene>
    <name evidence="1" type="ORF">PQJ73_18060</name>
</gene>
<comment type="caution">
    <text evidence="1">The sequence shown here is derived from an EMBL/GenBank/DDBJ whole genome shotgun (WGS) entry which is preliminary data.</text>
</comment>
<evidence type="ECO:0000313" key="2">
    <source>
        <dbReference type="Proteomes" id="UP001165652"/>
    </source>
</evidence>
<organism evidence="1 2">
    <name type="scientific">Rhodoplanes tepidamans</name>
    <name type="common">Rhodoplanes cryptolactis</name>
    <dbReference type="NCBI Taxonomy" id="200616"/>
    <lineage>
        <taxon>Bacteria</taxon>
        <taxon>Pseudomonadati</taxon>
        <taxon>Pseudomonadota</taxon>
        <taxon>Alphaproteobacteria</taxon>
        <taxon>Hyphomicrobiales</taxon>
        <taxon>Nitrobacteraceae</taxon>
        <taxon>Rhodoplanes</taxon>
    </lineage>
</organism>